<dbReference type="InterPro" id="IPR002491">
    <property type="entry name" value="ABC_transptr_periplasmic_BD"/>
</dbReference>
<feature type="signal peptide" evidence="1">
    <location>
        <begin position="1"/>
        <end position="26"/>
    </location>
</feature>
<evidence type="ECO:0000313" key="3">
    <source>
        <dbReference type="EMBL" id="THJ34331.1"/>
    </source>
</evidence>
<dbReference type="SUPFAM" id="SSF53807">
    <property type="entry name" value="Helical backbone' metal receptor"/>
    <property type="match status" value="1"/>
</dbReference>
<dbReference type="InterPro" id="IPR006311">
    <property type="entry name" value="TAT_signal"/>
</dbReference>
<evidence type="ECO:0000256" key="1">
    <source>
        <dbReference type="SAM" id="SignalP"/>
    </source>
</evidence>
<dbReference type="OrthoDB" id="9775594at2"/>
<sequence>MMQRRRFLHTALAAGVAAYTATAVWARTPLPPPSGALLELFGSLRHTPARVFVAGPPAAVLVASLAPEKLLGWSSRLSDEARSMLSPQLAALPTLGRLSGRGSSITTEALLALRPDVIVDVGTIDDFYRSQAKRLAAQTGIPYVLVDGRLPESAQQLRQLGELLGVPERAQILASYAEQSLLQAQAVRAQWQSHPPRVYLARSADGLETGWRGSINAELLEYLGAENVATHPSDGEEEGRVGGSIGRISFEQVLAWNPDLIVTQEAGLAARIRESSLWRSIRAVQNDQVLQSPHVPFGWIDAPPGINRLLGLRWLTMALQDWQQGGNLGAAQASSTWQAGVQAQARAFCTLFYGMPSAAPWPPGALPWS</sequence>
<protein>
    <submittedName>
        <fullName evidence="3">Iron ABC transporter substrate-binding protein</fullName>
    </submittedName>
</protein>
<dbReference type="Proteomes" id="UP000306236">
    <property type="component" value="Unassembled WGS sequence"/>
</dbReference>
<dbReference type="PROSITE" id="PS51318">
    <property type="entry name" value="TAT"/>
    <property type="match status" value="1"/>
</dbReference>
<evidence type="ECO:0000259" key="2">
    <source>
        <dbReference type="PROSITE" id="PS50983"/>
    </source>
</evidence>
<keyword evidence="1" id="KW-0732">Signal</keyword>
<dbReference type="PANTHER" id="PTHR30535:SF34">
    <property type="entry name" value="MOLYBDATE-BINDING PROTEIN MOLA"/>
    <property type="match status" value="1"/>
</dbReference>
<proteinExistence type="predicted"/>
<organism evidence="3 4">
    <name type="scientific">Lampropedia aestuarii</name>
    <dbReference type="NCBI Taxonomy" id="2562762"/>
    <lineage>
        <taxon>Bacteria</taxon>
        <taxon>Pseudomonadati</taxon>
        <taxon>Pseudomonadota</taxon>
        <taxon>Betaproteobacteria</taxon>
        <taxon>Burkholderiales</taxon>
        <taxon>Comamonadaceae</taxon>
        <taxon>Lampropedia</taxon>
    </lineage>
</organism>
<keyword evidence="4" id="KW-1185">Reference proteome</keyword>
<dbReference type="AlphaFoldDB" id="A0A4S5BTD6"/>
<dbReference type="PROSITE" id="PS50983">
    <property type="entry name" value="FE_B12_PBP"/>
    <property type="match status" value="1"/>
</dbReference>
<name>A0A4S5BTD6_9BURK</name>
<evidence type="ECO:0000313" key="4">
    <source>
        <dbReference type="Proteomes" id="UP000306236"/>
    </source>
</evidence>
<reference evidence="3 4" key="1">
    <citation type="submission" date="2019-04" db="EMBL/GenBank/DDBJ databases">
        <title>Lampropedia sp YIM MLB12 draf genome.</title>
        <authorList>
            <person name="Wang Y.-X."/>
        </authorList>
    </citation>
    <scope>NUCLEOTIDE SEQUENCE [LARGE SCALE GENOMIC DNA]</scope>
    <source>
        <strain evidence="3 4">YIM MLB12</strain>
    </source>
</reference>
<dbReference type="PANTHER" id="PTHR30535">
    <property type="entry name" value="VITAMIN B12-BINDING PROTEIN"/>
    <property type="match status" value="1"/>
</dbReference>
<feature type="chain" id="PRO_5021021281" evidence="1">
    <location>
        <begin position="27"/>
        <end position="369"/>
    </location>
</feature>
<dbReference type="Gene3D" id="3.40.50.1980">
    <property type="entry name" value="Nitrogenase molybdenum iron protein domain"/>
    <property type="match status" value="2"/>
</dbReference>
<dbReference type="Gene3D" id="1.20.58.2180">
    <property type="match status" value="1"/>
</dbReference>
<comment type="caution">
    <text evidence="3">The sequence shown here is derived from an EMBL/GenBank/DDBJ whole genome shotgun (WGS) entry which is preliminary data.</text>
</comment>
<dbReference type="Pfam" id="PF01497">
    <property type="entry name" value="Peripla_BP_2"/>
    <property type="match status" value="1"/>
</dbReference>
<feature type="domain" description="Fe/B12 periplasmic-binding" evidence="2">
    <location>
        <begin position="50"/>
        <end position="323"/>
    </location>
</feature>
<dbReference type="RefSeq" id="WP_136406006.1">
    <property type="nucleotide sequence ID" value="NZ_SSWX01000007.1"/>
</dbReference>
<dbReference type="GO" id="GO:0071281">
    <property type="term" value="P:cellular response to iron ion"/>
    <property type="evidence" value="ECO:0007669"/>
    <property type="project" value="TreeGrafter"/>
</dbReference>
<gene>
    <name evidence="3" type="ORF">E8K88_07405</name>
</gene>
<accession>A0A4S5BTD6</accession>
<dbReference type="InterPro" id="IPR050902">
    <property type="entry name" value="ABC_Transporter_SBP"/>
</dbReference>
<dbReference type="EMBL" id="SSWX01000007">
    <property type="protein sequence ID" value="THJ34331.1"/>
    <property type="molecule type" value="Genomic_DNA"/>
</dbReference>